<organism evidence="3 4">
    <name type="scientific">Methylorubrum extorquens</name>
    <name type="common">Methylobacterium dichloromethanicum</name>
    <name type="synonym">Methylobacterium extorquens</name>
    <dbReference type="NCBI Taxonomy" id="408"/>
    <lineage>
        <taxon>Bacteria</taxon>
        <taxon>Pseudomonadati</taxon>
        <taxon>Pseudomonadota</taxon>
        <taxon>Alphaproteobacteria</taxon>
        <taxon>Hyphomicrobiales</taxon>
        <taxon>Methylobacteriaceae</taxon>
        <taxon>Methylorubrum</taxon>
    </lineage>
</organism>
<proteinExistence type="predicted"/>
<protein>
    <submittedName>
        <fullName evidence="3">Uncharacterized protein</fullName>
    </submittedName>
</protein>
<gene>
    <name evidence="3" type="ORF">BK022_27595</name>
</gene>
<accession>A0A1S1NF45</accession>
<dbReference type="EMBL" id="MNAO01000702">
    <property type="protein sequence ID" value="OHV04285.1"/>
    <property type="molecule type" value="Genomic_DNA"/>
</dbReference>
<keyword evidence="2" id="KW-0812">Transmembrane</keyword>
<evidence type="ECO:0000313" key="4">
    <source>
        <dbReference type="Proteomes" id="UP000180215"/>
    </source>
</evidence>
<feature type="transmembrane region" description="Helical" evidence="2">
    <location>
        <begin position="12"/>
        <end position="31"/>
    </location>
</feature>
<dbReference type="Proteomes" id="UP000180215">
    <property type="component" value="Unassembled WGS sequence"/>
</dbReference>
<feature type="compositionally biased region" description="Basic and acidic residues" evidence="1">
    <location>
        <begin position="66"/>
        <end position="77"/>
    </location>
</feature>
<evidence type="ECO:0000256" key="1">
    <source>
        <dbReference type="SAM" id="MobiDB-lite"/>
    </source>
</evidence>
<comment type="caution">
    <text evidence="3">The sequence shown here is derived from an EMBL/GenBank/DDBJ whole genome shotgun (WGS) entry which is preliminary data.</text>
</comment>
<sequence length="113" mass="11757">MAVLLDGHGLVAPVMVLIAVDVTVTVVMVPLDMLVPLDMPVAMAVDGDAARPDVDMLGNGVAGSQDQRRGGDEDGEGKLHVFGSLSKAVGTQTSHSPEPIRSLLALGDRWILC</sequence>
<evidence type="ECO:0000256" key="2">
    <source>
        <dbReference type="SAM" id="Phobius"/>
    </source>
</evidence>
<name>A0A1S1NF45_METEX</name>
<feature type="region of interest" description="Disordered" evidence="1">
    <location>
        <begin position="55"/>
        <end position="77"/>
    </location>
</feature>
<reference evidence="3 4" key="1">
    <citation type="submission" date="2016-10" db="EMBL/GenBank/DDBJ databases">
        <title>Draft genome sequence of Methylobacterium extorquens CP3, a seed endophyte of Crotalaria pumila with plant growth-promoting and metal tolerance properties.</title>
        <authorList>
            <person name="Sanchez-Lopez A.S."/>
            <person name="Van Hamme J.D."/>
            <person name="Thijs S."/>
            <person name="Mcammond B.M."/>
            <person name="Stevens V."/>
            <person name="Gonzalez-Chavez M.D.C."/>
            <person name="Vangronsveld J."/>
        </authorList>
    </citation>
    <scope>NUCLEOTIDE SEQUENCE [LARGE SCALE GENOMIC DNA]</scope>
    <source>
        <strain evidence="3 4">CP3</strain>
    </source>
</reference>
<keyword evidence="2" id="KW-1133">Transmembrane helix</keyword>
<keyword evidence="2" id="KW-0472">Membrane</keyword>
<dbReference type="AlphaFoldDB" id="A0A1S1NF45"/>
<evidence type="ECO:0000313" key="3">
    <source>
        <dbReference type="EMBL" id="OHV04285.1"/>
    </source>
</evidence>